<dbReference type="SUPFAM" id="SSF64005">
    <property type="entry name" value="Undecaprenyl diphosphate synthase"/>
    <property type="match status" value="1"/>
</dbReference>
<comment type="function">
    <text evidence="2">Catalyzes the condensation of isopentenyl diphosphate (IPP) with allylic pyrophosphates generating different type of terpenoids.</text>
</comment>
<feature type="active site" description="Proton acceptor" evidence="2">
    <location>
        <position position="69"/>
    </location>
</feature>
<feature type="binding site" evidence="2">
    <location>
        <position position="38"/>
    </location>
    <ligand>
        <name>substrate</name>
    </ligand>
</feature>
<feature type="binding site" evidence="2">
    <location>
        <position position="21"/>
    </location>
    <ligand>
        <name>Mg(2+)</name>
        <dbReference type="ChEBI" id="CHEBI:18420"/>
    </ligand>
</feature>
<dbReference type="GO" id="GO:0000287">
    <property type="term" value="F:magnesium ion binding"/>
    <property type="evidence" value="ECO:0007669"/>
    <property type="project" value="UniProtKB-UniRule"/>
</dbReference>
<dbReference type="Gene3D" id="3.40.1180.10">
    <property type="entry name" value="Decaprenyl diphosphate synthase-like"/>
    <property type="match status" value="1"/>
</dbReference>
<feature type="binding site" evidence="2">
    <location>
        <begin position="193"/>
        <end position="195"/>
    </location>
    <ligand>
        <name>substrate</name>
    </ligand>
</feature>
<keyword evidence="2" id="KW-0460">Magnesium</keyword>
<accession>A0A069CWN0</accession>
<dbReference type="GO" id="GO:0016094">
    <property type="term" value="P:polyprenol biosynthetic process"/>
    <property type="evidence" value="ECO:0007669"/>
    <property type="project" value="TreeGrafter"/>
</dbReference>
<feature type="binding site" evidence="2">
    <location>
        <position position="206"/>
    </location>
    <ligand>
        <name>Mg(2+)</name>
        <dbReference type="ChEBI" id="CHEBI:18420"/>
    </ligand>
</feature>
<dbReference type="GO" id="GO:0045547">
    <property type="term" value="F:ditrans,polycis-polyprenyl diphosphate synthase [(2E,6E)-farnesyl diphosphate specific] activity"/>
    <property type="evidence" value="ECO:0007669"/>
    <property type="project" value="TreeGrafter"/>
</dbReference>
<dbReference type="CDD" id="cd00475">
    <property type="entry name" value="Cis_IPPS"/>
    <property type="match status" value="1"/>
</dbReference>
<sequence length="244" mass="28323">MDNKEQIDINRIPEHVAIIMDGNGRWAKLRNKERSYGHQVGAETVHVITEEAARLGIKFLTLYTFSTENWNRPTDEIAALMSLLIDSVEEETFMKNNISFRIIGDIEKLPASVRERLQQCVSHTANNTGMCLVLALSYSSRWELTDAMKKIAAQVQKGELKPEDIDCDCINRHLSTHFMPDPDLLIRTGGEIRLSNYLLWQSAYSELYFCDTFWPDFRKEEFHKAILDYQQRERRFGKTSEQIS</sequence>
<dbReference type="Pfam" id="PF01255">
    <property type="entry name" value="Prenyltransf"/>
    <property type="match status" value="1"/>
</dbReference>
<feature type="binding site" evidence="2">
    <location>
        <begin position="22"/>
        <end position="25"/>
    </location>
    <ligand>
        <name>substrate</name>
    </ligand>
</feature>
<keyword evidence="1 2" id="KW-0808">Transferase</keyword>
<feature type="binding site" evidence="2">
    <location>
        <position position="187"/>
    </location>
    <ligand>
        <name>substrate</name>
    </ligand>
</feature>
<dbReference type="STRING" id="1121097.GCA_000428125_00465"/>
<dbReference type="OrthoDB" id="4191603at2"/>
<feature type="binding site" evidence="2">
    <location>
        <position position="72"/>
    </location>
    <ligand>
        <name>substrate</name>
    </ligand>
</feature>
<evidence type="ECO:0000313" key="3">
    <source>
        <dbReference type="EMBL" id="GAK34988.1"/>
    </source>
</evidence>
<keyword evidence="4" id="KW-1185">Reference proteome</keyword>
<dbReference type="PROSITE" id="PS01066">
    <property type="entry name" value="UPP_SYNTHASE"/>
    <property type="match status" value="1"/>
</dbReference>
<gene>
    <name evidence="3" type="ORF">JCM15093_61</name>
</gene>
<evidence type="ECO:0000313" key="4">
    <source>
        <dbReference type="Proteomes" id="UP000027601"/>
    </source>
</evidence>
<dbReference type="HAMAP" id="MF_01139">
    <property type="entry name" value="ISPT"/>
    <property type="match status" value="1"/>
</dbReference>
<protein>
    <recommendedName>
        <fullName evidence="2">Isoprenyl transferase</fullName>
        <ecNumber evidence="2">2.5.1.-</ecNumber>
    </recommendedName>
</protein>
<dbReference type="PANTHER" id="PTHR10291:SF0">
    <property type="entry name" value="DEHYDRODOLICHYL DIPHOSPHATE SYNTHASE 2"/>
    <property type="match status" value="1"/>
</dbReference>
<dbReference type="RefSeq" id="WP_024995280.1">
    <property type="nucleotide sequence ID" value="NZ_ATZI01000001.1"/>
</dbReference>
<dbReference type="NCBIfam" id="TIGR00055">
    <property type="entry name" value="uppS"/>
    <property type="match status" value="1"/>
</dbReference>
<dbReference type="NCBIfam" id="NF011411">
    <property type="entry name" value="PRK14838.1"/>
    <property type="match status" value="1"/>
</dbReference>
<feature type="binding site" evidence="2">
    <location>
        <position position="26"/>
    </location>
    <ligand>
        <name>substrate</name>
    </ligand>
</feature>
<organism evidence="3 4">
    <name type="scientific">Bacteroides graminisolvens DSM 19988 = JCM 15093</name>
    <dbReference type="NCBI Taxonomy" id="1121097"/>
    <lineage>
        <taxon>Bacteria</taxon>
        <taxon>Pseudomonadati</taxon>
        <taxon>Bacteroidota</taxon>
        <taxon>Bacteroidia</taxon>
        <taxon>Bacteroidales</taxon>
        <taxon>Bacteroidaceae</taxon>
        <taxon>Bacteroides</taxon>
    </lineage>
</organism>
<comment type="cofactor">
    <cofactor evidence="2">
        <name>Mg(2+)</name>
        <dbReference type="ChEBI" id="CHEBI:18420"/>
    </cofactor>
    <text evidence="2">Binds 2 magnesium ions per subunit.</text>
</comment>
<dbReference type="EMBL" id="BAJS01000001">
    <property type="protein sequence ID" value="GAK34988.1"/>
    <property type="molecule type" value="Genomic_DNA"/>
</dbReference>
<dbReference type="Proteomes" id="UP000027601">
    <property type="component" value="Unassembled WGS sequence"/>
</dbReference>
<feature type="binding site" evidence="2">
    <location>
        <position position="70"/>
    </location>
    <ligand>
        <name>substrate</name>
    </ligand>
</feature>
<dbReference type="AlphaFoldDB" id="A0A069CWN0"/>
<keyword evidence="2" id="KW-0479">Metal-binding</keyword>
<dbReference type="EC" id="2.5.1.-" evidence="2"/>
<evidence type="ECO:0000256" key="1">
    <source>
        <dbReference type="ARBA" id="ARBA00022679"/>
    </source>
</evidence>
<comment type="similarity">
    <text evidence="2">Belongs to the UPP synthase family.</text>
</comment>
<feature type="active site" evidence="2">
    <location>
        <position position="21"/>
    </location>
</feature>
<dbReference type="InterPro" id="IPR036424">
    <property type="entry name" value="UPP_synth-like_sf"/>
</dbReference>
<proteinExistence type="inferred from homology"/>
<evidence type="ECO:0000256" key="2">
    <source>
        <dbReference type="HAMAP-Rule" id="MF_01139"/>
    </source>
</evidence>
<dbReference type="FunFam" id="3.40.1180.10:FF:000001">
    <property type="entry name" value="(2E,6E)-farnesyl-diphosphate-specific ditrans,polycis-undecaprenyl-diphosphate synthase"/>
    <property type="match status" value="1"/>
</dbReference>
<dbReference type="PANTHER" id="PTHR10291">
    <property type="entry name" value="DEHYDRODOLICHYL DIPHOSPHATE SYNTHASE FAMILY MEMBER"/>
    <property type="match status" value="1"/>
</dbReference>
<reference evidence="3 4" key="1">
    <citation type="journal article" date="2015" name="Microbes Environ.">
        <title>Distribution and evolution of nitrogen fixation genes in the phylum bacteroidetes.</title>
        <authorList>
            <person name="Inoue J."/>
            <person name="Oshima K."/>
            <person name="Suda W."/>
            <person name="Sakamoto M."/>
            <person name="Iino T."/>
            <person name="Noda S."/>
            <person name="Hongoh Y."/>
            <person name="Hattori M."/>
            <person name="Ohkuma M."/>
        </authorList>
    </citation>
    <scope>NUCLEOTIDE SEQUENCE [LARGE SCALE GENOMIC DNA]</scope>
    <source>
        <strain evidence="3 4">JCM 15093</strain>
    </source>
</reference>
<dbReference type="InterPro" id="IPR001441">
    <property type="entry name" value="UPP_synth-like"/>
</dbReference>
<feature type="binding site" evidence="2">
    <location>
        <position position="34"/>
    </location>
    <ligand>
        <name>substrate</name>
    </ligand>
</feature>
<comment type="subunit">
    <text evidence="2">Homodimer.</text>
</comment>
<comment type="caution">
    <text evidence="3">The sequence shown here is derived from an EMBL/GenBank/DDBJ whole genome shotgun (WGS) entry which is preliminary data.</text>
</comment>
<name>A0A069CWN0_9BACE</name>
<feature type="binding site" evidence="2">
    <location>
        <begin position="66"/>
        <end position="68"/>
    </location>
    <ligand>
        <name>substrate</name>
    </ligand>
</feature>
<dbReference type="NCBIfam" id="NF011405">
    <property type="entry name" value="PRK14830.1"/>
    <property type="match status" value="1"/>
</dbReference>
<dbReference type="eggNOG" id="COG0020">
    <property type="taxonomic scope" value="Bacteria"/>
</dbReference>
<dbReference type="InterPro" id="IPR018520">
    <property type="entry name" value="UPP_synth-like_CS"/>
</dbReference>